<protein>
    <submittedName>
        <fullName evidence="2">Uncharacterized protein</fullName>
    </submittedName>
</protein>
<sequence>MGRKAREVEGEVAHSVLFAFPVSAPPRFTYHCSGVMPRVLCSACGEVLGTERSKLSHERDQCTGVWKFTYSNTTLGAQVYRLRRHSTTRDYQLPCSCSLTFASLTEARRHAVSCTNPPAAPLLSSYTSQQVYHQVDFHPPPHPPTITIIDPSAAAPPPPPPQLAPPVPQLAPPLPHPQPPPQPPPPFPPPPPPPPHSHRPQPMDVDMEVESEPEREEPQPESESEEMEGDKTTEEVALAGEQGEVDLEMEEIKADAEEEQTREQAELEVDEEEDQALNLLPALDDDIDEVAGVDGKGLNVGGGFFTVNLTGEDLEEEEPVQMDTGEEGEKVAKDPLEALRRLELVDLDEDTSLTRRPALDALGLVVHTTTSLLICLECHAAINASSLANHFHNSHAHRIPPTALLNAQAALTELQVPPGIPPNAQPYLARRSPAAPRPPPLPLIPSIAYTLDGFSCSACGLANQSHKSARIHQSTVVHPNTTAPPAILNVAVQSIYRSRQQTHWVEVEMGAGPAPDEVKEQWARLKGEGAQLLQLLRERGMMTPTRPNLGQWFLRALRIEVIIILPNTTNNPPPTATPPTEALNLIAIPSDPNDTLSRTRPLARDFVVW</sequence>
<dbReference type="AlphaFoldDB" id="A0A1Y2FD57"/>
<dbReference type="PANTHER" id="PTHR48125">
    <property type="entry name" value="LP07818P1"/>
    <property type="match status" value="1"/>
</dbReference>
<evidence type="ECO:0000256" key="1">
    <source>
        <dbReference type="SAM" id="MobiDB-lite"/>
    </source>
</evidence>
<feature type="region of interest" description="Disordered" evidence="1">
    <location>
        <begin position="134"/>
        <end position="234"/>
    </location>
</feature>
<organism evidence="2 3">
    <name type="scientific">Leucosporidium creatinivorum</name>
    <dbReference type="NCBI Taxonomy" id="106004"/>
    <lineage>
        <taxon>Eukaryota</taxon>
        <taxon>Fungi</taxon>
        <taxon>Dikarya</taxon>
        <taxon>Basidiomycota</taxon>
        <taxon>Pucciniomycotina</taxon>
        <taxon>Microbotryomycetes</taxon>
        <taxon>Leucosporidiales</taxon>
        <taxon>Leucosporidium</taxon>
    </lineage>
</organism>
<dbReference type="EMBL" id="MCGR01000022">
    <property type="protein sequence ID" value="ORY81858.1"/>
    <property type="molecule type" value="Genomic_DNA"/>
</dbReference>
<dbReference type="Proteomes" id="UP000193467">
    <property type="component" value="Unassembled WGS sequence"/>
</dbReference>
<keyword evidence="3" id="KW-1185">Reference proteome</keyword>
<feature type="compositionally biased region" description="Pro residues" evidence="1">
    <location>
        <begin position="154"/>
        <end position="195"/>
    </location>
</feature>
<comment type="caution">
    <text evidence="2">The sequence shown here is derived from an EMBL/GenBank/DDBJ whole genome shotgun (WGS) entry which is preliminary data.</text>
</comment>
<feature type="compositionally biased region" description="Acidic residues" evidence="1">
    <location>
        <begin position="205"/>
        <end position="228"/>
    </location>
</feature>
<evidence type="ECO:0000313" key="2">
    <source>
        <dbReference type="EMBL" id="ORY81858.1"/>
    </source>
</evidence>
<dbReference type="InParanoid" id="A0A1Y2FD57"/>
<proteinExistence type="predicted"/>
<dbReference type="PANTHER" id="PTHR48125:SF12">
    <property type="entry name" value="AT HOOK TRANSCRIPTION FACTOR FAMILY-RELATED"/>
    <property type="match status" value="1"/>
</dbReference>
<dbReference type="STRING" id="106004.A0A1Y2FD57"/>
<name>A0A1Y2FD57_9BASI</name>
<accession>A0A1Y2FD57</accession>
<feature type="non-terminal residue" evidence="2">
    <location>
        <position position="609"/>
    </location>
</feature>
<evidence type="ECO:0000313" key="3">
    <source>
        <dbReference type="Proteomes" id="UP000193467"/>
    </source>
</evidence>
<gene>
    <name evidence="2" type="ORF">BCR35DRAFT_352352</name>
</gene>
<reference evidence="2 3" key="1">
    <citation type="submission" date="2016-07" db="EMBL/GenBank/DDBJ databases">
        <title>Pervasive Adenine N6-methylation of Active Genes in Fungi.</title>
        <authorList>
            <consortium name="DOE Joint Genome Institute"/>
            <person name="Mondo S.J."/>
            <person name="Dannebaum R.O."/>
            <person name="Kuo R.C."/>
            <person name="Labutti K."/>
            <person name="Haridas S."/>
            <person name="Kuo A."/>
            <person name="Salamov A."/>
            <person name="Ahrendt S.R."/>
            <person name="Lipzen A."/>
            <person name="Sullivan W."/>
            <person name="Andreopoulos W.B."/>
            <person name="Clum A."/>
            <person name="Lindquist E."/>
            <person name="Daum C."/>
            <person name="Ramamoorthy G.K."/>
            <person name="Gryganskyi A."/>
            <person name="Culley D."/>
            <person name="Magnuson J.K."/>
            <person name="James T.Y."/>
            <person name="O'Malley M.A."/>
            <person name="Stajich J.E."/>
            <person name="Spatafora J.W."/>
            <person name="Visel A."/>
            <person name="Grigoriev I.V."/>
        </authorList>
    </citation>
    <scope>NUCLEOTIDE SEQUENCE [LARGE SCALE GENOMIC DNA]</scope>
    <source>
        <strain evidence="2 3">62-1032</strain>
    </source>
</reference>
<dbReference type="SUPFAM" id="SSF81995">
    <property type="entry name" value="beta-sandwich domain of Sec23/24"/>
    <property type="match status" value="1"/>
</dbReference>